<name>A0AAD8JQJ0_TARER</name>
<protein>
    <submittedName>
        <fullName evidence="2">Uncharacterized protein</fullName>
    </submittedName>
</protein>
<keyword evidence="3" id="KW-1185">Reference proteome</keyword>
<organism evidence="2 3">
    <name type="scientific">Tagetes erecta</name>
    <name type="common">African marigold</name>
    <dbReference type="NCBI Taxonomy" id="13708"/>
    <lineage>
        <taxon>Eukaryota</taxon>
        <taxon>Viridiplantae</taxon>
        <taxon>Streptophyta</taxon>
        <taxon>Embryophyta</taxon>
        <taxon>Tracheophyta</taxon>
        <taxon>Spermatophyta</taxon>
        <taxon>Magnoliopsida</taxon>
        <taxon>eudicotyledons</taxon>
        <taxon>Gunneridae</taxon>
        <taxon>Pentapetalae</taxon>
        <taxon>asterids</taxon>
        <taxon>campanulids</taxon>
        <taxon>Asterales</taxon>
        <taxon>Asteraceae</taxon>
        <taxon>Asteroideae</taxon>
        <taxon>Heliantheae alliance</taxon>
        <taxon>Tageteae</taxon>
        <taxon>Tagetes</taxon>
    </lineage>
</organism>
<accession>A0AAD8JQJ0</accession>
<evidence type="ECO:0000256" key="1">
    <source>
        <dbReference type="SAM" id="MobiDB-lite"/>
    </source>
</evidence>
<evidence type="ECO:0000313" key="3">
    <source>
        <dbReference type="Proteomes" id="UP001229421"/>
    </source>
</evidence>
<dbReference type="EMBL" id="JAUHHV010000011">
    <property type="protein sequence ID" value="KAK1408802.1"/>
    <property type="molecule type" value="Genomic_DNA"/>
</dbReference>
<comment type="caution">
    <text evidence="2">The sequence shown here is derived from an EMBL/GenBank/DDBJ whole genome shotgun (WGS) entry which is preliminary data.</text>
</comment>
<dbReference type="AlphaFoldDB" id="A0AAD8JQJ0"/>
<sequence length="114" mass="11901">MPPKRKRTGLGNVGGNDFEASSSSSRQLLCRASRVRSSVRGQVVGVGVSAGVESVAGGFSSVSSVYLDLGSCTEICQHCGAAFWFVERLKSVPLSVAPKYTGCCRNGKAGFCSF</sequence>
<gene>
    <name evidence="2" type="ORF">QVD17_40858</name>
</gene>
<dbReference type="Proteomes" id="UP001229421">
    <property type="component" value="Unassembled WGS sequence"/>
</dbReference>
<evidence type="ECO:0000313" key="2">
    <source>
        <dbReference type="EMBL" id="KAK1408802.1"/>
    </source>
</evidence>
<feature type="region of interest" description="Disordered" evidence="1">
    <location>
        <begin position="1"/>
        <end position="22"/>
    </location>
</feature>
<proteinExistence type="predicted"/>
<reference evidence="2" key="1">
    <citation type="journal article" date="2023" name="bioRxiv">
        <title>Improved chromosome-level genome assembly for marigold (Tagetes erecta).</title>
        <authorList>
            <person name="Jiang F."/>
            <person name="Yuan L."/>
            <person name="Wang S."/>
            <person name="Wang H."/>
            <person name="Xu D."/>
            <person name="Wang A."/>
            <person name="Fan W."/>
        </authorList>
    </citation>
    <scope>NUCLEOTIDE SEQUENCE</scope>
    <source>
        <strain evidence="2">WSJ</strain>
        <tissue evidence="2">Leaf</tissue>
    </source>
</reference>